<dbReference type="STRING" id="1229664.N4URM5"/>
<sequence length="141" mass="15781">MLSSANLPSIRRKCSLYAASQQSSDRIATTLRLNALHILFHDPASLPANVKLQDGNVLEPFSKEYLGTYDLVHVKLLYAALTKDESLLAVKNLKTLLKPYGYLFWSEIEAYGYASNPYSAALHEWKSIESAEAVKFGRDPM</sequence>
<protein>
    <recommendedName>
        <fullName evidence="3">Methyltransferase type 11 domain-containing protein</fullName>
    </recommendedName>
</protein>
<dbReference type="AlphaFoldDB" id="N4URM5"/>
<dbReference type="Gene3D" id="3.40.50.150">
    <property type="entry name" value="Vaccinia Virus protein VP39"/>
    <property type="match status" value="1"/>
</dbReference>
<evidence type="ECO:0000313" key="2">
    <source>
        <dbReference type="Proteomes" id="UP000016928"/>
    </source>
</evidence>
<proteinExistence type="predicted"/>
<name>N4URM5_FUSC1</name>
<reference evidence="2" key="1">
    <citation type="submission" date="2012-09" db="EMBL/GenBank/DDBJ databases">
        <title>Genome sequencing and comparative transcriptomics of race 1 and race 4 of banana pathogen: Fusarium oxysporum f. sp. cubense.</title>
        <authorList>
            <person name="Fang X."/>
            <person name="Huang J."/>
        </authorList>
    </citation>
    <scope>NUCLEOTIDE SEQUENCE [LARGE SCALE GENOMIC DNA]</scope>
    <source>
        <strain evidence="2">race 1</strain>
    </source>
</reference>
<organism evidence="1 2">
    <name type="scientific">Fusarium oxysporum f. sp. cubense (strain race 1)</name>
    <name type="common">Panama disease fungus</name>
    <dbReference type="NCBI Taxonomy" id="1229664"/>
    <lineage>
        <taxon>Eukaryota</taxon>
        <taxon>Fungi</taxon>
        <taxon>Dikarya</taxon>
        <taxon>Ascomycota</taxon>
        <taxon>Pezizomycotina</taxon>
        <taxon>Sordariomycetes</taxon>
        <taxon>Hypocreomycetidae</taxon>
        <taxon>Hypocreales</taxon>
        <taxon>Nectriaceae</taxon>
        <taxon>Fusarium</taxon>
        <taxon>Fusarium oxysporum species complex</taxon>
    </lineage>
</organism>
<dbReference type="Proteomes" id="UP000016928">
    <property type="component" value="Unassembled WGS sequence"/>
</dbReference>
<gene>
    <name evidence="1" type="ORF">FOC1_g10013441</name>
</gene>
<dbReference type="HOGENOM" id="CLU_1825328_0_0_1"/>
<dbReference type="EMBL" id="KB730093">
    <property type="protein sequence ID" value="ENH72770.1"/>
    <property type="molecule type" value="Genomic_DNA"/>
</dbReference>
<accession>N4URM5</accession>
<evidence type="ECO:0000313" key="1">
    <source>
        <dbReference type="EMBL" id="ENH72770.1"/>
    </source>
</evidence>
<reference evidence="2" key="2">
    <citation type="journal article" date="2014" name="PLoS ONE">
        <title>Genome and Transcriptome Analysis of the Fungal Pathogen Fusarium oxysporum f. sp. cubense Causing Banana Vascular Wilt Disease.</title>
        <authorList>
            <person name="Guo L."/>
            <person name="Han L."/>
            <person name="Yang L."/>
            <person name="Zeng H."/>
            <person name="Fan D."/>
            <person name="Zhu Y."/>
            <person name="Feng Y."/>
            <person name="Wang G."/>
            <person name="Peng C."/>
            <person name="Jiang X."/>
            <person name="Zhou D."/>
            <person name="Ni P."/>
            <person name="Liang C."/>
            <person name="Liu L."/>
            <person name="Wang J."/>
            <person name="Mao C."/>
            <person name="Fang X."/>
            <person name="Peng M."/>
            <person name="Huang J."/>
        </authorList>
    </citation>
    <scope>NUCLEOTIDE SEQUENCE [LARGE SCALE GENOMIC DNA]</scope>
    <source>
        <strain evidence="2">race 1</strain>
    </source>
</reference>
<dbReference type="InterPro" id="IPR029063">
    <property type="entry name" value="SAM-dependent_MTases_sf"/>
</dbReference>
<dbReference type="OrthoDB" id="417697at2759"/>
<dbReference type="SUPFAM" id="SSF53335">
    <property type="entry name" value="S-adenosyl-L-methionine-dependent methyltransferases"/>
    <property type="match status" value="1"/>
</dbReference>
<evidence type="ECO:0008006" key="3">
    <source>
        <dbReference type="Google" id="ProtNLM"/>
    </source>
</evidence>
<dbReference type="VEuPathDB" id="FungiDB:FOC1_g10013441"/>